<keyword evidence="6" id="KW-1185">Reference proteome</keyword>
<gene>
    <name evidence="5" type="ORF">Z518_05322</name>
</gene>
<dbReference type="GeneID" id="25293393"/>
<keyword evidence="2" id="KW-0342">GTP-binding</keyword>
<dbReference type="InterPro" id="IPR027417">
    <property type="entry name" value="P-loop_NTPase"/>
</dbReference>
<dbReference type="PRINTS" id="PR00195">
    <property type="entry name" value="DYNAMIN"/>
</dbReference>
<dbReference type="GO" id="GO:0000266">
    <property type="term" value="P:mitochondrial fission"/>
    <property type="evidence" value="ECO:0007669"/>
    <property type="project" value="TreeGrafter"/>
</dbReference>
<dbReference type="AlphaFoldDB" id="A0A0D2IF66"/>
<dbReference type="InterPro" id="IPR001401">
    <property type="entry name" value="Dynamin_GTPase"/>
</dbReference>
<dbReference type="GO" id="GO:0005739">
    <property type="term" value="C:mitochondrion"/>
    <property type="evidence" value="ECO:0007669"/>
    <property type="project" value="TreeGrafter"/>
</dbReference>
<dbReference type="GO" id="GO:0008017">
    <property type="term" value="F:microtubule binding"/>
    <property type="evidence" value="ECO:0007669"/>
    <property type="project" value="TreeGrafter"/>
</dbReference>
<dbReference type="GO" id="GO:0048312">
    <property type="term" value="P:intracellular distribution of mitochondria"/>
    <property type="evidence" value="ECO:0007669"/>
    <property type="project" value="TreeGrafter"/>
</dbReference>
<evidence type="ECO:0000313" key="6">
    <source>
        <dbReference type="Proteomes" id="UP000053617"/>
    </source>
</evidence>
<proteinExistence type="predicted"/>
<feature type="compositionally biased region" description="Polar residues" evidence="3">
    <location>
        <begin position="12"/>
        <end position="22"/>
    </location>
</feature>
<evidence type="ECO:0000259" key="4">
    <source>
        <dbReference type="PROSITE" id="PS51718"/>
    </source>
</evidence>
<dbReference type="GO" id="GO:0003924">
    <property type="term" value="F:GTPase activity"/>
    <property type="evidence" value="ECO:0007669"/>
    <property type="project" value="InterPro"/>
</dbReference>
<dbReference type="GO" id="GO:0005874">
    <property type="term" value="C:microtubule"/>
    <property type="evidence" value="ECO:0007669"/>
    <property type="project" value="TreeGrafter"/>
</dbReference>
<dbReference type="SUPFAM" id="SSF52540">
    <property type="entry name" value="P-loop containing nucleoside triphosphate hydrolases"/>
    <property type="match status" value="1"/>
</dbReference>
<organism evidence="5 6">
    <name type="scientific">Rhinocladiella mackenziei CBS 650.93</name>
    <dbReference type="NCBI Taxonomy" id="1442369"/>
    <lineage>
        <taxon>Eukaryota</taxon>
        <taxon>Fungi</taxon>
        <taxon>Dikarya</taxon>
        <taxon>Ascomycota</taxon>
        <taxon>Pezizomycotina</taxon>
        <taxon>Eurotiomycetes</taxon>
        <taxon>Chaetothyriomycetidae</taxon>
        <taxon>Chaetothyriales</taxon>
        <taxon>Herpotrichiellaceae</taxon>
        <taxon>Rhinocladiella</taxon>
    </lineage>
</organism>
<dbReference type="Gene3D" id="3.40.50.300">
    <property type="entry name" value="P-loop containing nucleotide triphosphate hydrolases"/>
    <property type="match status" value="1"/>
</dbReference>
<dbReference type="InterPro" id="IPR022812">
    <property type="entry name" value="Dynamin"/>
</dbReference>
<dbReference type="EMBL" id="KN847478">
    <property type="protein sequence ID" value="KIX04454.1"/>
    <property type="molecule type" value="Genomic_DNA"/>
</dbReference>
<dbReference type="Pfam" id="PF01031">
    <property type="entry name" value="Dynamin_M"/>
    <property type="match status" value="1"/>
</dbReference>
<dbReference type="GO" id="GO:0006897">
    <property type="term" value="P:endocytosis"/>
    <property type="evidence" value="ECO:0007669"/>
    <property type="project" value="TreeGrafter"/>
</dbReference>
<dbReference type="Gene3D" id="1.20.120.1240">
    <property type="entry name" value="Dynamin, middle domain"/>
    <property type="match status" value="1"/>
</dbReference>
<dbReference type="InterPro" id="IPR000375">
    <property type="entry name" value="Dynamin_stalk"/>
</dbReference>
<dbReference type="SMART" id="SM00053">
    <property type="entry name" value="DYNc"/>
    <property type="match status" value="1"/>
</dbReference>
<dbReference type="CDD" id="cd08771">
    <property type="entry name" value="DLP_1"/>
    <property type="match status" value="1"/>
</dbReference>
<dbReference type="OrthoDB" id="415706at2759"/>
<evidence type="ECO:0000313" key="5">
    <source>
        <dbReference type="EMBL" id="KIX04454.1"/>
    </source>
</evidence>
<evidence type="ECO:0000256" key="1">
    <source>
        <dbReference type="ARBA" id="ARBA00022741"/>
    </source>
</evidence>
<dbReference type="PANTHER" id="PTHR11566">
    <property type="entry name" value="DYNAMIN"/>
    <property type="match status" value="1"/>
</dbReference>
<dbReference type="GO" id="GO:0016559">
    <property type="term" value="P:peroxisome fission"/>
    <property type="evidence" value="ECO:0007669"/>
    <property type="project" value="TreeGrafter"/>
</dbReference>
<reference evidence="5 6" key="1">
    <citation type="submission" date="2015-01" db="EMBL/GenBank/DDBJ databases">
        <title>The Genome Sequence of Rhinocladiella mackenzie CBS 650.93.</title>
        <authorList>
            <consortium name="The Broad Institute Genomics Platform"/>
            <person name="Cuomo C."/>
            <person name="de Hoog S."/>
            <person name="Gorbushina A."/>
            <person name="Stielow B."/>
            <person name="Teixiera M."/>
            <person name="Abouelleil A."/>
            <person name="Chapman S.B."/>
            <person name="Priest M."/>
            <person name="Young S.K."/>
            <person name="Wortman J."/>
            <person name="Nusbaum C."/>
            <person name="Birren B."/>
        </authorList>
    </citation>
    <scope>NUCLEOTIDE SEQUENCE [LARGE SCALE GENOMIC DNA]</scope>
    <source>
        <strain evidence="5 6">CBS 650.93</strain>
    </source>
</reference>
<dbReference type="STRING" id="1442369.A0A0D2IF66"/>
<dbReference type="GO" id="GO:0005525">
    <property type="term" value="F:GTP binding"/>
    <property type="evidence" value="ECO:0007669"/>
    <property type="project" value="InterPro"/>
</dbReference>
<dbReference type="GO" id="GO:0016020">
    <property type="term" value="C:membrane"/>
    <property type="evidence" value="ECO:0007669"/>
    <property type="project" value="TreeGrafter"/>
</dbReference>
<feature type="region of interest" description="Disordered" evidence="3">
    <location>
        <begin position="542"/>
        <end position="569"/>
    </location>
</feature>
<protein>
    <recommendedName>
        <fullName evidence="4">Dynamin-type G domain-containing protein</fullName>
    </recommendedName>
</protein>
<sequence length="659" mass="75508">MAYHSDFEASTPEVSQTPSMNGYVNVPKPPTDRLGGLQSPEEKRLFELVDKLKDLDVEHELNLPQLVVCGSQSSGKSSVLEAISGLQFPRGELTCTKFVTELRFRSGNVESIDVEIVPDTGRSPDEQARLRNVRFRSRRLTELASMVKDAEKIFGLNGRSGFVRDVLRLTIIRPNQQPLTIIDTPGLIASHNEGREHIELVNQIVGGWIKQPLSLILAVVEASLDAQKQSVLTTAKEVDSKGERTFGIITKPDVVEPGSQLEAYWIEKARNFPGSDHEFKFEKGWHVLRNRGVRETGIETSAAERDEVERQFFLNRQRRWSKINEAFWGIDPLQGRLRSIYYEHTKSQLPRIRDDIEARLQRSTKDLDDIKARLVEPEKMWAQYCDQRTGLAVRAKDRADGTYLDEGAADWSRSEYYLRSRIEEDHDEFAHIMVANGHHLRQERSSQSLTDDAEQFRVYVQQMLESTRGHELRGNYNPQRLNILFREHSSRWYHIAKVHIGRTYQRCINFVNYIIDNDLGDSIPSLPVKVSEAMKDHLKKSLEKQKEKAEDELNELEQDRKQPAKTQSERFEILSRRYKSAQVFAHANRLADAEERSAETIKDGSAATSARFTPAHVDRTLAQDPRAAAAAEMGERMVIYYKARFIRHFSYHSLVGHGS</sequence>
<dbReference type="Pfam" id="PF00350">
    <property type="entry name" value="Dynamin_N"/>
    <property type="match status" value="1"/>
</dbReference>
<feature type="domain" description="Dynamin-type G" evidence="4">
    <location>
        <begin position="60"/>
        <end position="350"/>
    </location>
</feature>
<dbReference type="RefSeq" id="XP_013271590.1">
    <property type="nucleotide sequence ID" value="XM_013416136.1"/>
</dbReference>
<dbReference type="VEuPathDB" id="FungiDB:Z518_05322"/>
<feature type="region of interest" description="Disordered" evidence="3">
    <location>
        <begin position="1"/>
        <end position="37"/>
    </location>
</feature>
<evidence type="ECO:0000256" key="2">
    <source>
        <dbReference type="ARBA" id="ARBA00023134"/>
    </source>
</evidence>
<dbReference type="PANTHER" id="PTHR11566:SF21">
    <property type="entry name" value="DYNAMIN RELATED PROTEIN 1, ISOFORM A"/>
    <property type="match status" value="1"/>
</dbReference>
<accession>A0A0D2IF66</accession>
<evidence type="ECO:0000256" key="3">
    <source>
        <dbReference type="SAM" id="MobiDB-lite"/>
    </source>
</evidence>
<dbReference type="InterPro" id="IPR045063">
    <property type="entry name" value="Dynamin_N"/>
</dbReference>
<keyword evidence="1" id="KW-0547">Nucleotide-binding</keyword>
<dbReference type="PROSITE" id="PS51718">
    <property type="entry name" value="G_DYNAMIN_2"/>
    <property type="match status" value="1"/>
</dbReference>
<name>A0A0D2IF66_9EURO</name>
<dbReference type="HOGENOM" id="CLU_008964_7_3_1"/>
<dbReference type="Proteomes" id="UP000053617">
    <property type="component" value="Unassembled WGS sequence"/>
</dbReference>
<dbReference type="InterPro" id="IPR030381">
    <property type="entry name" value="G_DYNAMIN_dom"/>
</dbReference>